<dbReference type="EMBL" id="EF086910">
    <property type="protein sequence ID" value="ABK26166.1"/>
    <property type="molecule type" value="mRNA"/>
</dbReference>
<name>A9NZV5_PICSI</name>
<accession>A9NZV5</accession>
<protein>
    <submittedName>
        <fullName evidence="1">Uncharacterized protein</fullName>
    </submittedName>
</protein>
<organism evidence="1">
    <name type="scientific">Picea sitchensis</name>
    <name type="common">Sitka spruce</name>
    <name type="synonym">Pinus sitchensis</name>
    <dbReference type="NCBI Taxonomy" id="3332"/>
    <lineage>
        <taxon>Eukaryota</taxon>
        <taxon>Viridiplantae</taxon>
        <taxon>Streptophyta</taxon>
        <taxon>Embryophyta</taxon>
        <taxon>Tracheophyta</taxon>
        <taxon>Spermatophyta</taxon>
        <taxon>Pinopsida</taxon>
        <taxon>Pinidae</taxon>
        <taxon>Conifers I</taxon>
        <taxon>Pinales</taxon>
        <taxon>Pinaceae</taxon>
        <taxon>Picea</taxon>
    </lineage>
</organism>
<proteinExistence type="evidence at transcript level"/>
<dbReference type="AlphaFoldDB" id="A9NZV5"/>
<sequence length="39" mass="4558">MTARVLCRRGCQARFHRSMAMPIAFSQQQCFRLLTEIIS</sequence>
<reference evidence="1" key="1">
    <citation type="journal article" date="2008" name="BMC Genomics">
        <title>A conifer genomics resource of 200,000 spruce (Picea spp.) ESTs and 6,464 high-quality, sequence-finished full-length cDNAs for Sitka spruce (Picea sitchensis).</title>
        <authorList>
            <person name="Ralph S.G."/>
            <person name="Chun H.J."/>
            <person name="Kolosova N."/>
            <person name="Cooper D."/>
            <person name="Oddy C."/>
            <person name="Ritland C.E."/>
            <person name="Kirkpatrick R."/>
            <person name="Moore R."/>
            <person name="Barber S."/>
            <person name="Holt R.A."/>
            <person name="Jones S.J."/>
            <person name="Marra M.A."/>
            <person name="Douglas C.J."/>
            <person name="Ritland K."/>
            <person name="Bohlmann J."/>
        </authorList>
    </citation>
    <scope>NUCLEOTIDE SEQUENCE</scope>
    <source>
        <tissue evidence="1">Green portion of the leader tissue</tissue>
    </source>
</reference>
<evidence type="ECO:0000313" key="1">
    <source>
        <dbReference type="EMBL" id="ABK26166.1"/>
    </source>
</evidence>